<reference evidence="2 3" key="1">
    <citation type="journal article" date="2021" name="Elife">
        <title>Chloroplast acquisition without the gene transfer in kleptoplastic sea slugs, Plakobranchus ocellatus.</title>
        <authorList>
            <person name="Maeda T."/>
            <person name="Takahashi S."/>
            <person name="Yoshida T."/>
            <person name="Shimamura S."/>
            <person name="Takaki Y."/>
            <person name="Nagai Y."/>
            <person name="Toyoda A."/>
            <person name="Suzuki Y."/>
            <person name="Arimoto A."/>
            <person name="Ishii H."/>
            <person name="Satoh N."/>
            <person name="Nishiyama T."/>
            <person name="Hasebe M."/>
            <person name="Maruyama T."/>
            <person name="Minagawa J."/>
            <person name="Obokata J."/>
            <person name="Shigenobu S."/>
        </authorList>
    </citation>
    <scope>NUCLEOTIDE SEQUENCE [LARGE SCALE GENOMIC DNA]</scope>
</reference>
<keyword evidence="3" id="KW-1185">Reference proteome</keyword>
<sequence>MPFKTLFRSQKKIKQSTKRAVHFIGEKNVNTLEEPPDGEHILDQIRQMKLQKQKATSNGNDKSSHSNGNSVAVSTNGFTPPPLYRAATEPLPVISHSARRRSSGWVKKSLSQGDSLDSRHSPEFDLHDRRLKELTQLGKSAVIVRYYSTRLATSLPS</sequence>
<feature type="compositionally biased region" description="Polar residues" evidence="1">
    <location>
        <begin position="53"/>
        <end position="78"/>
    </location>
</feature>
<dbReference type="Proteomes" id="UP000735302">
    <property type="component" value="Unassembled WGS sequence"/>
</dbReference>
<proteinExistence type="predicted"/>
<organism evidence="2 3">
    <name type="scientific">Plakobranchus ocellatus</name>
    <dbReference type="NCBI Taxonomy" id="259542"/>
    <lineage>
        <taxon>Eukaryota</taxon>
        <taxon>Metazoa</taxon>
        <taxon>Spiralia</taxon>
        <taxon>Lophotrochozoa</taxon>
        <taxon>Mollusca</taxon>
        <taxon>Gastropoda</taxon>
        <taxon>Heterobranchia</taxon>
        <taxon>Euthyneura</taxon>
        <taxon>Panpulmonata</taxon>
        <taxon>Sacoglossa</taxon>
        <taxon>Placobranchoidea</taxon>
        <taxon>Plakobranchidae</taxon>
        <taxon>Plakobranchus</taxon>
    </lineage>
</organism>
<dbReference type="EMBL" id="BLXT01005284">
    <property type="protein sequence ID" value="GFO21788.1"/>
    <property type="molecule type" value="Genomic_DNA"/>
</dbReference>
<dbReference type="AlphaFoldDB" id="A0AAV4BQD2"/>
<protein>
    <submittedName>
        <fullName evidence="2">Uncharacterized protein</fullName>
    </submittedName>
</protein>
<gene>
    <name evidence="2" type="ORF">PoB_004829300</name>
</gene>
<accession>A0AAV4BQD2</accession>
<evidence type="ECO:0000313" key="2">
    <source>
        <dbReference type="EMBL" id="GFO21788.1"/>
    </source>
</evidence>
<evidence type="ECO:0000313" key="3">
    <source>
        <dbReference type="Proteomes" id="UP000735302"/>
    </source>
</evidence>
<evidence type="ECO:0000256" key="1">
    <source>
        <dbReference type="SAM" id="MobiDB-lite"/>
    </source>
</evidence>
<name>A0AAV4BQD2_9GAST</name>
<feature type="region of interest" description="Disordered" evidence="1">
    <location>
        <begin position="47"/>
        <end position="122"/>
    </location>
</feature>
<comment type="caution">
    <text evidence="2">The sequence shown here is derived from an EMBL/GenBank/DDBJ whole genome shotgun (WGS) entry which is preliminary data.</text>
</comment>